<dbReference type="OrthoDB" id="408788at2759"/>
<reference evidence="12 13" key="1">
    <citation type="journal article" date="2020" name="ISME J.">
        <title>Uncovering the hidden diversity of litter-decomposition mechanisms in mushroom-forming fungi.</title>
        <authorList>
            <person name="Floudas D."/>
            <person name="Bentzer J."/>
            <person name="Ahren D."/>
            <person name="Johansson T."/>
            <person name="Persson P."/>
            <person name="Tunlid A."/>
        </authorList>
    </citation>
    <scope>NUCLEOTIDE SEQUENCE [LARGE SCALE GENOMIC DNA]</scope>
    <source>
        <strain evidence="12 13">CBS 175.51</strain>
    </source>
</reference>
<dbReference type="GO" id="GO:0005634">
    <property type="term" value="C:nucleus"/>
    <property type="evidence" value="ECO:0007669"/>
    <property type="project" value="UniProtKB-SubCell"/>
</dbReference>
<evidence type="ECO:0000256" key="5">
    <source>
        <dbReference type="ARBA" id="ARBA00022691"/>
    </source>
</evidence>
<dbReference type="HAMAP" id="MF_03152">
    <property type="entry name" value="TRM5"/>
    <property type="match status" value="1"/>
</dbReference>
<evidence type="ECO:0000313" key="13">
    <source>
        <dbReference type="Proteomes" id="UP000541558"/>
    </source>
</evidence>
<keyword evidence="2 10" id="KW-0963">Cytoplasm</keyword>
<evidence type="ECO:0000256" key="6">
    <source>
        <dbReference type="ARBA" id="ARBA00022694"/>
    </source>
</evidence>
<keyword evidence="7 10" id="KW-0496">Mitochondrion</keyword>
<keyword evidence="3 10" id="KW-0489">Methyltransferase</keyword>
<dbReference type="EMBL" id="JAACJK010000166">
    <property type="protein sequence ID" value="KAF5323548.1"/>
    <property type="molecule type" value="Genomic_DNA"/>
</dbReference>
<keyword evidence="8 10" id="KW-0539">Nucleus</keyword>
<dbReference type="GO" id="GO:0005759">
    <property type="term" value="C:mitochondrial matrix"/>
    <property type="evidence" value="ECO:0007669"/>
    <property type="project" value="UniProtKB-SubCell"/>
</dbReference>
<keyword evidence="4 10" id="KW-0808">Transferase</keyword>
<evidence type="ECO:0000256" key="4">
    <source>
        <dbReference type="ARBA" id="ARBA00022679"/>
    </source>
</evidence>
<dbReference type="InterPro" id="IPR029063">
    <property type="entry name" value="SAM-dependent_MTases_sf"/>
</dbReference>
<gene>
    <name evidence="10" type="primary">TRM5</name>
    <name evidence="12" type="ORF">D9611_005614</name>
</gene>
<dbReference type="PROSITE" id="PS51684">
    <property type="entry name" value="SAM_MT_TRM5_TYW2"/>
    <property type="match status" value="1"/>
</dbReference>
<dbReference type="FunFam" id="3.30.300.110:FF:000001">
    <property type="entry name" value="tRNA (guanine(37)-N1)-methyltransferase"/>
    <property type="match status" value="1"/>
</dbReference>
<accession>A0A8H5F514</accession>
<dbReference type="GO" id="GO:0002939">
    <property type="term" value="P:tRNA N1-guanine methylation"/>
    <property type="evidence" value="ECO:0007669"/>
    <property type="project" value="TreeGrafter"/>
</dbReference>
<dbReference type="Gene3D" id="3.30.300.110">
    <property type="entry name" value="Met-10+ protein-like domains"/>
    <property type="match status" value="1"/>
</dbReference>
<keyword evidence="13" id="KW-1185">Reference proteome</keyword>
<dbReference type="InterPro" id="IPR030382">
    <property type="entry name" value="MeTrfase_TRM5/TYW2"/>
</dbReference>
<feature type="binding site" evidence="10">
    <location>
        <position position="247"/>
    </location>
    <ligand>
        <name>S-adenosyl-L-methionine</name>
        <dbReference type="ChEBI" id="CHEBI:59789"/>
    </ligand>
</feature>
<organism evidence="12 13">
    <name type="scientific">Ephemerocybe angulata</name>
    <dbReference type="NCBI Taxonomy" id="980116"/>
    <lineage>
        <taxon>Eukaryota</taxon>
        <taxon>Fungi</taxon>
        <taxon>Dikarya</taxon>
        <taxon>Basidiomycota</taxon>
        <taxon>Agaricomycotina</taxon>
        <taxon>Agaricomycetes</taxon>
        <taxon>Agaricomycetidae</taxon>
        <taxon>Agaricales</taxon>
        <taxon>Agaricineae</taxon>
        <taxon>Psathyrellaceae</taxon>
        <taxon>Ephemerocybe</taxon>
    </lineage>
</organism>
<evidence type="ECO:0000256" key="3">
    <source>
        <dbReference type="ARBA" id="ARBA00022603"/>
    </source>
</evidence>
<dbReference type="Pfam" id="PF25133">
    <property type="entry name" value="TYW2_N_2"/>
    <property type="match status" value="1"/>
</dbReference>
<dbReference type="InterPro" id="IPR025792">
    <property type="entry name" value="tRNA_Gua_MeTrfase_euk"/>
</dbReference>
<dbReference type="EC" id="2.1.1.228" evidence="10"/>
<evidence type="ECO:0000256" key="1">
    <source>
        <dbReference type="ARBA" id="ARBA00009775"/>
    </source>
</evidence>
<evidence type="ECO:0000256" key="8">
    <source>
        <dbReference type="ARBA" id="ARBA00023242"/>
    </source>
</evidence>
<comment type="subcellular location">
    <subcellularLocation>
        <location evidence="10">Mitochondrion matrix</location>
    </subcellularLocation>
    <subcellularLocation>
        <location evidence="10">Nucleus</location>
    </subcellularLocation>
    <subcellularLocation>
        <location evidence="10">Cytoplasm</location>
    </subcellularLocation>
    <text evidence="10">Predominantly in the mitochondria and in the nucleus.</text>
</comment>
<comment type="similarity">
    <text evidence="1">Belongs to the class I-like SAM-binding methyltransferase superfamily. TRM5/TYW2 family.</text>
</comment>
<comment type="similarity">
    <text evidence="10">Belongs to the TRM5 / TYW2 family.</text>
</comment>
<comment type="catalytic activity">
    <reaction evidence="9 10">
        <text>guanosine(37) in tRNA + S-adenosyl-L-methionine = N(1)-methylguanosine(37) in tRNA + S-adenosyl-L-homocysteine + H(+)</text>
        <dbReference type="Rhea" id="RHEA:36899"/>
        <dbReference type="Rhea" id="RHEA-COMP:10145"/>
        <dbReference type="Rhea" id="RHEA-COMP:10147"/>
        <dbReference type="ChEBI" id="CHEBI:15378"/>
        <dbReference type="ChEBI" id="CHEBI:57856"/>
        <dbReference type="ChEBI" id="CHEBI:59789"/>
        <dbReference type="ChEBI" id="CHEBI:73542"/>
        <dbReference type="ChEBI" id="CHEBI:74269"/>
        <dbReference type="EC" id="2.1.1.228"/>
    </reaction>
</comment>
<dbReference type="Pfam" id="PF02475">
    <property type="entry name" value="TRM5-TYW2_MTfase"/>
    <property type="match status" value="1"/>
</dbReference>
<evidence type="ECO:0000256" key="2">
    <source>
        <dbReference type="ARBA" id="ARBA00022490"/>
    </source>
</evidence>
<protein>
    <recommendedName>
        <fullName evidence="10">tRNA (guanine(37)-N1)-methyltransferase</fullName>
        <ecNumber evidence="10">2.1.1.228</ecNumber>
    </recommendedName>
    <alternativeName>
        <fullName evidence="10">M1G-methyltransferase</fullName>
    </alternativeName>
    <alternativeName>
        <fullName evidence="10">tRNA [GM37] methyltransferase</fullName>
    </alternativeName>
    <alternativeName>
        <fullName evidence="10">tRNA methyltransferase 5</fullName>
    </alternativeName>
</protein>
<dbReference type="PANTHER" id="PTHR23245">
    <property type="entry name" value="TRNA METHYLTRANSFERASE"/>
    <property type="match status" value="1"/>
</dbReference>
<comment type="function">
    <text evidence="10">Specifically methylates the N1 position of guanosine-37 in various cytoplasmic and mitochondrial tRNAs. Methylation is not dependent on the nature of the nucleoside 5' of the target nucleoside. This is the first step in the biosynthesis of wybutosine (yW), a modified base adjacent to the anticodon of tRNAs and required for accurate decoding.</text>
</comment>
<dbReference type="AlphaFoldDB" id="A0A8H5F514"/>
<evidence type="ECO:0000256" key="7">
    <source>
        <dbReference type="ARBA" id="ARBA00023128"/>
    </source>
</evidence>
<keyword evidence="5 10" id="KW-0949">S-adenosyl-L-methionine</keyword>
<evidence type="ECO:0000259" key="11">
    <source>
        <dbReference type="PROSITE" id="PS51684"/>
    </source>
</evidence>
<feature type="domain" description="SAM-dependent methyltransferase TRM5/TYW2-type" evidence="11">
    <location>
        <begin position="158"/>
        <end position="473"/>
    </location>
</feature>
<dbReference type="SUPFAM" id="SSF53335">
    <property type="entry name" value="S-adenosyl-L-methionine-dependent methyltransferases"/>
    <property type="match status" value="1"/>
</dbReference>
<dbReference type="InterPro" id="IPR056743">
    <property type="entry name" value="TRM5-TYW2-like_MTfase"/>
</dbReference>
<dbReference type="GO" id="GO:0070901">
    <property type="term" value="P:mitochondrial tRNA methylation"/>
    <property type="evidence" value="ECO:0007669"/>
    <property type="project" value="TreeGrafter"/>
</dbReference>
<proteinExistence type="inferred from homology"/>
<feature type="binding site" evidence="10">
    <location>
        <position position="383"/>
    </location>
    <ligand>
        <name>S-adenosyl-L-methionine</name>
        <dbReference type="ChEBI" id="CHEBI:59789"/>
    </ligand>
</feature>
<comment type="subunit">
    <text evidence="10">Monomer.</text>
</comment>
<feature type="binding site" evidence="10">
    <location>
        <begin position="285"/>
        <end position="286"/>
    </location>
    <ligand>
        <name>S-adenosyl-L-methionine</name>
        <dbReference type="ChEBI" id="CHEBI:59789"/>
    </ligand>
</feature>
<name>A0A8H5F514_9AGAR</name>
<evidence type="ECO:0000256" key="9">
    <source>
        <dbReference type="ARBA" id="ARBA00047783"/>
    </source>
</evidence>
<dbReference type="Proteomes" id="UP000541558">
    <property type="component" value="Unassembled WGS sequence"/>
</dbReference>
<evidence type="ECO:0000313" key="12">
    <source>
        <dbReference type="EMBL" id="KAF5323548.1"/>
    </source>
</evidence>
<sequence>MFLSAVRLPRLPSACAIRKSLSGLMSRHLYLDVEPPVYTGPRDRLDKDAFQKHLSVVAARVRPEKVGTFLKAAPLKEALLDLPKIRTVVPDDDGTNRLVLLRMGKESEIPAGALEFIRKEGSGFTNYDIDLKYDYWTAEEILHAFLPEELREGAPTGFAMVGHIAHLNLNSEYLPYKHIIGQLILDKNNRVETVVNKLNNINAQFRFFDMELLAGKPEYIVEHHESDCRFTFDFTKVYWNSRLHTEHERLVQTFMPEEVVADVMAGVGPFAVPAAKKGCAVLANDLNPESAKYLSINVTNNRVTDLVRVFCEDGREFIQKSIERVWNAPFDPYTGPKLSRVQEEKERKRIQKLQAEGKPVPAPTKAEVDPAHVRRRVSHFVMNLPDSAITFLDAFRGIIPEGDSELRKAYELMPMIHCHCFTRELEQDKAEADIRGRVEEKIGCSLTDEVSYHHVRSVAPSKEMYCISFRLPAEAAVRKA</sequence>
<dbReference type="GO" id="GO:0052906">
    <property type="term" value="F:tRNA (guanine(37)-N1)-methyltransferase activity"/>
    <property type="evidence" value="ECO:0007669"/>
    <property type="project" value="UniProtKB-UniRule"/>
</dbReference>
<dbReference type="PANTHER" id="PTHR23245:SF36">
    <property type="entry name" value="TRNA (GUANINE(37)-N1)-METHYLTRANSFERASE"/>
    <property type="match status" value="1"/>
</dbReference>
<dbReference type="Gene3D" id="3.40.50.150">
    <property type="entry name" value="Vaccinia Virus protein VP39"/>
    <property type="match status" value="1"/>
</dbReference>
<dbReference type="InterPro" id="IPR056744">
    <property type="entry name" value="TRM5/TYW2-like_N"/>
</dbReference>
<evidence type="ECO:0000256" key="10">
    <source>
        <dbReference type="HAMAP-Rule" id="MF_03152"/>
    </source>
</evidence>
<feature type="binding site" evidence="10">
    <location>
        <begin position="313"/>
        <end position="314"/>
    </location>
    <ligand>
        <name>S-adenosyl-L-methionine</name>
        <dbReference type="ChEBI" id="CHEBI:59789"/>
    </ligand>
</feature>
<comment type="caution">
    <text evidence="12">The sequence shown here is derived from an EMBL/GenBank/DDBJ whole genome shotgun (WGS) entry which is preliminary data.</text>
</comment>
<keyword evidence="6 10" id="KW-0819">tRNA processing</keyword>